<dbReference type="InterPro" id="IPR001362">
    <property type="entry name" value="Glyco_hydro_32"/>
</dbReference>
<evidence type="ECO:0000256" key="5">
    <source>
        <dbReference type="RuleBase" id="RU362110"/>
    </source>
</evidence>
<dbReference type="InterPro" id="IPR013189">
    <property type="entry name" value="Glyco_hydro_32_C"/>
</dbReference>
<proteinExistence type="inferred from homology"/>
<dbReference type="InterPro" id="IPR023296">
    <property type="entry name" value="Glyco_hydro_beta-prop_sf"/>
</dbReference>
<evidence type="ECO:0000259" key="7">
    <source>
        <dbReference type="Pfam" id="PF08244"/>
    </source>
</evidence>
<dbReference type="SMART" id="SM00640">
    <property type="entry name" value="Glyco_32"/>
    <property type="match status" value="1"/>
</dbReference>
<evidence type="ECO:0000256" key="2">
    <source>
        <dbReference type="ARBA" id="ARBA00012758"/>
    </source>
</evidence>
<evidence type="ECO:0000259" key="6">
    <source>
        <dbReference type="Pfam" id="PF00251"/>
    </source>
</evidence>
<dbReference type="GO" id="GO:0005975">
    <property type="term" value="P:carbohydrate metabolic process"/>
    <property type="evidence" value="ECO:0007669"/>
    <property type="project" value="InterPro"/>
</dbReference>
<dbReference type="CDD" id="cd08996">
    <property type="entry name" value="GH32_FFase"/>
    <property type="match status" value="1"/>
</dbReference>
<keyword evidence="3 5" id="KW-0378">Hydrolase</keyword>
<dbReference type="AlphaFoldDB" id="R6N0R5"/>
<dbReference type="Pfam" id="PF00251">
    <property type="entry name" value="Glyco_hydro_32N"/>
    <property type="match status" value="1"/>
</dbReference>
<feature type="domain" description="Glycosyl hydrolase family 32 N-terminal" evidence="6">
    <location>
        <begin position="37"/>
        <end position="334"/>
    </location>
</feature>
<dbReference type="Gene3D" id="2.115.10.20">
    <property type="entry name" value="Glycosyl hydrolase domain, family 43"/>
    <property type="match status" value="1"/>
</dbReference>
<comment type="caution">
    <text evidence="8">The sequence shown here is derived from an EMBL/GenBank/DDBJ whole genome shotgun (WGS) entry which is preliminary data.</text>
</comment>
<dbReference type="EC" id="3.2.1.26" evidence="2"/>
<evidence type="ECO:0000313" key="8">
    <source>
        <dbReference type="EMBL" id="CDC04600.1"/>
    </source>
</evidence>
<dbReference type="InterPro" id="IPR013320">
    <property type="entry name" value="ConA-like_dom_sf"/>
</dbReference>
<organism evidence="8 9">
    <name type="scientific">[Clostridium] leptum CAG:27</name>
    <dbReference type="NCBI Taxonomy" id="1263068"/>
    <lineage>
        <taxon>Bacteria</taxon>
        <taxon>Bacillati</taxon>
        <taxon>Bacillota</taxon>
        <taxon>Clostridia</taxon>
        <taxon>Eubacteriales</taxon>
        <taxon>Oscillospiraceae</taxon>
        <taxon>Oscillospiraceae incertae sedis</taxon>
    </lineage>
</organism>
<accession>R6N0R5</accession>
<evidence type="ECO:0000256" key="3">
    <source>
        <dbReference type="ARBA" id="ARBA00022801"/>
    </source>
</evidence>
<dbReference type="EMBL" id="CBEP010000067">
    <property type="protein sequence ID" value="CDC04600.1"/>
    <property type="molecule type" value="Genomic_DNA"/>
</dbReference>
<dbReference type="PANTHER" id="PTHR43101:SF1">
    <property type="entry name" value="BETA-FRUCTOSIDASE"/>
    <property type="match status" value="1"/>
</dbReference>
<feature type="domain" description="Glycosyl hydrolase family 32 C-terminal" evidence="7">
    <location>
        <begin position="338"/>
        <end position="458"/>
    </location>
</feature>
<reference evidence="8" key="1">
    <citation type="submission" date="2012-11" db="EMBL/GenBank/DDBJ databases">
        <title>Dependencies among metagenomic species, viruses, plasmids and units of genetic variation.</title>
        <authorList>
            <person name="Nielsen H.B."/>
            <person name="Almeida M."/>
            <person name="Juncker A.S."/>
            <person name="Rasmussen S."/>
            <person name="Li J."/>
            <person name="Sunagawa S."/>
            <person name="Plichta D."/>
            <person name="Gautier L."/>
            <person name="Le Chatelier E."/>
            <person name="Peletier E."/>
            <person name="Bonde I."/>
            <person name="Nielsen T."/>
            <person name="Manichanh C."/>
            <person name="Arumugam M."/>
            <person name="Batto J."/>
            <person name="Santos M.B.Q.D."/>
            <person name="Blom N."/>
            <person name="Borruel N."/>
            <person name="Burgdorf K.S."/>
            <person name="Boumezbeur F."/>
            <person name="Casellas F."/>
            <person name="Dore J."/>
            <person name="Guarner F."/>
            <person name="Hansen T."/>
            <person name="Hildebrand F."/>
            <person name="Kaas R.S."/>
            <person name="Kennedy S."/>
            <person name="Kristiansen K."/>
            <person name="Kultima J.R."/>
            <person name="Leonard P."/>
            <person name="Levenez F."/>
            <person name="Lund O."/>
            <person name="Moumen B."/>
            <person name="Le Paslier D."/>
            <person name="Pons N."/>
            <person name="Pedersen O."/>
            <person name="Prifti E."/>
            <person name="Qin J."/>
            <person name="Raes J."/>
            <person name="Tap J."/>
            <person name="Tims S."/>
            <person name="Ussery D.W."/>
            <person name="Yamada T."/>
            <person name="MetaHit consortium"/>
            <person name="Renault P."/>
            <person name="Sicheritz-Ponten T."/>
            <person name="Bork P."/>
            <person name="Wang J."/>
            <person name="Brunak S."/>
            <person name="Ehrlich S.D."/>
        </authorList>
    </citation>
    <scope>NUCLEOTIDE SEQUENCE [LARGE SCALE GENOMIC DNA]</scope>
</reference>
<evidence type="ECO:0000313" key="9">
    <source>
        <dbReference type="Proteomes" id="UP000018168"/>
    </source>
</evidence>
<dbReference type="PANTHER" id="PTHR43101">
    <property type="entry name" value="BETA-FRUCTOSIDASE"/>
    <property type="match status" value="1"/>
</dbReference>
<sequence>MKSYASLQRIFTISGADVCVKQNMGEIANHFLRQKYHFEVPCGWCNDPNGFIYWNGSYHLFYQHNPFAADPEDFKMFWGHAVSNDLVHWEYVKPALAPGLTYDNAGCWSGNAIDLGDRLGVFYTGINSKNKNQVQCYAESSDGINFTKDFENPLLKETLCSASNEDFRDPQVWRHGDYWYLIAGSAENDYGCVLLYRSTDCRHWSFMNKLVESFGELGSVCECPNFFELDGRYVLLFSPHGLKQRKSVYLIGDFNYDSGKFFWDTYGEIDWGTDFYAPQTLVDAHGRRIMIAWANSWDWMPWFEKYDTSCFGYSGAMSLPRELSLYRNQLQSRPIRELERYRVDPKYWENITVNSNEPFYYQAGDGICAEIKVAINLTSTTADEIEFRLRSNRDKYLSLVCNLKKGELIFDRSRSDSASKIVRCCPLRSVMDSILYLHIYLDTSSIEVFTDHYCTNQSNNFIMPTTCRNLSIAVQSGFCQIEKLETWGINI</sequence>
<evidence type="ECO:0000256" key="4">
    <source>
        <dbReference type="ARBA" id="ARBA00023295"/>
    </source>
</evidence>
<dbReference type="InterPro" id="IPR051214">
    <property type="entry name" value="GH32_Enzymes"/>
</dbReference>
<evidence type="ECO:0000256" key="1">
    <source>
        <dbReference type="ARBA" id="ARBA00009902"/>
    </source>
</evidence>
<dbReference type="GO" id="GO:0004564">
    <property type="term" value="F:beta-fructofuranosidase activity"/>
    <property type="evidence" value="ECO:0007669"/>
    <property type="project" value="UniProtKB-EC"/>
</dbReference>
<dbReference type="Pfam" id="PF08244">
    <property type="entry name" value="Glyco_hydro_32C"/>
    <property type="match status" value="1"/>
</dbReference>
<dbReference type="SUPFAM" id="SSF49899">
    <property type="entry name" value="Concanavalin A-like lectins/glucanases"/>
    <property type="match status" value="1"/>
</dbReference>
<protein>
    <recommendedName>
        <fullName evidence="2">beta-fructofuranosidase</fullName>
        <ecNumber evidence="2">3.2.1.26</ecNumber>
    </recommendedName>
</protein>
<name>R6N0R5_9FIRM</name>
<dbReference type="Gene3D" id="2.60.120.560">
    <property type="entry name" value="Exo-inulinase, domain 1"/>
    <property type="match status" value="1"/>
</dbReference>
<dbReference type="InterPro" id="IPR013148">
    <property type="entry name" value="Glyco_hydro_32_N"/>
</dbReference>
<dbReference type="Proteomes" id="UP000018168">
    <property type="component" value="Unassembled WGS sequence"/>
</dbReference>
<gene>
    <name evidence="8" type="ORF">BN578_00135</name>
</gene>
<dbReference type="SUPFAM" id="SSF75005">
    <property type="entry name" value="Arabinanase/levansucrase/invertase"/>
    <property type="match status" value="1"/>
</dbReference>
<comment type="similarity">
    <text evidence="1 5">Belongs to the glycosyl hydrolase 32 family.</text>
</comment>
<keyword evidence="4 5" id="KW-0326">Glycosidase</keyword>